<gene>
    <name evidence="5" type="ORF">BN1221_01143c</name>
</gene>
<feature type="signal peptide" evidence="3">
    <location>
        <begin position="1"/>
        <end position="28"/>
    </location>
</feature>
<keyword evidence="2" id="KW-0456">Lyase</keyword>
<dbReference type="AlphaFoldDB" id="A0A0G4JS30"/>
<evidence type="ECO:0000256" key="2">
    <source>
        <dbReference type="ARBA" id="ARBA00023239"/>
    </source>
</evidence>
<dbReference type="Pfam" id="PF05426">
    <property type="entry name" value="Alginate_lyase"/>
    <property type="match status" value="1"/>
</dbReference>
<dbReference type="Proteomes" id="UP000044377">
    <property type="component" value="Unassembled WGS sequence"/>
</dbReference>
<evidence type="ECO:0000313" key="6">
    <source>
        <dbReference type="Proteomes" id="UP000044377"/>
    </source>
</evidence>
<dbReference type="InterPro" id="IPR008929">
    <property type="entry name" value="Chondroitin_lyas"/>
</dbReference>
<dbReference type="Gene3D" id="1.50.10.100">
    <property type="entry name" value="Chondroitin AC/alginate lyase"/>
    <property type="match status" value="1"/>
</dbReference>
<dbReference type="SUPFAM" id="SSF48230">
    <property type="entry name" value="Chondroitin AC/alginate lyase"/>
    <property type="match status" value="1"/>
</dbReference>
<dbReference type="GO" id="GO:0042597">
    <property type="term" value="C:periplasmic space"/>
    <property type="evidence" value="ECO:0007669"/>
    <property type="project" value="InterPro"/>
</dbReference>
<proteinExistence type="predicted"/>
<sequence>MARENTRLRYLLLFSASLWSGVATISSADEANTPYAFLAPSQLASAKQQLQLHTAKPQTRLAYRQLLAQADRVLKITNPNVTQKRSLPPSGSKHDYLSLSAYWWPDPSKAEGLPWIRRDGQVNPAS</sequence>
<protein>
    <submittedName>
        <fullName evidence="5">Probable exported protein YPO3473</fullName>
    </submittedName>
</protein>
<feature type="chain" id="PRO_5005194307" evidence="3">
    <location>
        <begin position="29"/>
        <end position="126"/>
    </location>
</feature>
<keyword evidence="1 3" id="KW-0732">Signal</keyword>
<name>A0A0G4JS30_9GAMM</name>
<feature type="domain" description="Alginate lyase" evidence="4">
    <location>
        <begin position="80"/>
        <end position="124"/>
    </location>
</feature>
<reference evidence="6" key="1">
    <citation type="submission" date="2015-01" db="EMBL/GenBank/DDBJ databases">
        <authorList>
            <person name="Paterson Steve"/>
        </authorList>
    </citation>
    <scope>NUCLEOTIDE SEQUENCE [LARGE SCALE GENOMIC DNA]</scope>
    <source>
        <strain evidence="6">OBR1</strain>
    </source>
</reference>
<organism evidence="5 6">
    <name type="scientific">Brenneria goodwinii</name>
    <dbReference type="NCBI Taxonomy" id="1109412"/>
    <lineage>
        <taxon>Bacteria</taxon>
        <taxon>Pseudomonadati</taxon>
        <taxon>Pseudomonadota</taxon>
        <taxon>Gammaproteobacteria</taxon>
        <taxon>Enterobacterales</taxon>
        <taxon>Pectobacteriaceae</taxon>
        <taxon>Brenneria</taxon>
    </lineage>
</organism>
<dbReference type="InterPro" id="IPR008397">
    <property type="entry name" value="Alginate_lyase_dom"/>
</dbReference>
<dbReference type="GO" id="GO:0016829">
    <property type="term" value="F:lyase activity"/>
    <property type="evidence" value="ECO:0007669"/>
    <property type="project" value="UniProtKB-KW"/>
</dbReference>
<accession>A0A0G4JS30</accession>
<dbReference type="EMBL" id="CGIG01000001">
    <property type="protein sequence ID" value="CPR14802.1"/>
    <property type="molecule type" value="Genomic_DNA"/>
</dbReference>
<evidence type="ECO:0000259" key="4">
    <source>
        <dbReference type="Pfam" id="PF05426"/>
    </source>
</evidence>
<evidence type="ECO:0000256" key="1">
    <source>
        <dbReference type="ARBA" id="ARBA00022729"/>
    </source>
</evidence>
<evidence type="ECO:0000313" key="5">
    <source>
        <dbReference type="EMBL" id="CPR14802.1"/>
    </source>
</evidence>
<keyword evidence="6" id="KW-1185">Reference proteome</keyword>
<evidence type="ECO:0000256" key="3">
    <source>
        <dbReference type="SAM" id="SignalP"/>
    </source>
</evidence>
<dbReference type="STRING" id="1109412.BN1221_01143c"/>